<dbReference type="PANTHER" id="PTHR21337">
    <property type="entry name" value="PHOSPHO-2-DEHYDRO-3-DEOXYHEPTONATE ALDOLASE 1, 2"/>
    <property type="match status" value="1"/>
</dbReference>
<evidence type="ECO:0000313" key="5">
    <source>
        <dbReference type="Proteomes" id="UP001595593"/>
    </source>
</evidence>
<comment type="similarity">
    <text evidence="1 3">Belongs to the class-II DAHP synthase family.</text>
</comment>
<evidence type="ECO:0000313" key="4">
    <source>
        <dbReference type="EMBL" id="MFC3125906.1"/>
    </source>
</evidence>
<dbReference type="InterPro" id="IPR002480">
    <property type="entry name" value="DAHP_synth_2"/>
</dbReference>
<sequence>MTVRSWQPGSWREMPVRQVPEYPDPARLEAMEARLAGYPPLVFAGEARRLQAALAKAGQGQGFVLQGGDCAESFADFRPNPIRDTFRVLLQMAVVLTFGSSMPVVKLGRMAGQFAKPRSSDTETQGGVTLPSYRGDIINGPEFDASARLPDPARMEFAYMQSAGTLNLLRAFATGGYADLHEVHRWNLGFVERSPLADRYRDLAARIDETLRFMGACGMAGAPQVRETDFYTSHEALLLPYEQALTRIDSTTGNWYACSAHFLWIGDRTRQPDGAHVEFLRGVHNPLGLKVGPTTDPDELVRLTEILNPANVPGRLTLITRMGAQKLPDKLPPLLRAVKRAGREVVWISDPMHGNTHTAGSYKTRSFDAILTEIRDFFDVHAAEGTWPGGVHVEMTGSDVTECVGGAHQLTEADLSANYATSCDPRLNAEQALELAFLVAEELKTRRETGAAPALAAQ</sequence>
<organism evidence="4 5">
    <name type="scientific">Teichococcus globiformis</name>
    <dbReference type="NCBI Taxonomy" id="2307229"/>
    <lineage>
        <taxon>Bacteria</taxon>
        <taxon>Pseudomonadati</taxon>
        <taxon>Pseudomonadota</taxon>
        <taxon>Alphaproteobacteria</taxon>
        <taxon>Acetobacterales</taxon>
        <taxon>Roseomonadaceae</taxon>
        <taxon>Roseomonas</taxon>
    </lineage>
</organism>
<accession>A0ABV7G5E3</accession>
<keyword evidence="5" id="KW-1185">Reference proteome</keyword>
<gene>
    <name evidence="4" type="ORF">ACFOD4_12625</name>
</gene>
<dbReference type="InterPro" id="IPR013785">
    <property type="entry name" value="Aldolase_TIM"/>
</dbReference>
<evidence type="ECO:0000256" key="3">
    <source>
        <dbReference type="RuleBase" id="RU363071"/>
    </source>
</evidence>
<dbReference type="SUPFAM" id="SSF51569">
    <property type="entry name" value="Aldolase"/>
    <property type="match status" value="1"/>
</dbReference>
<reference evidence="5" key="1">
    <citation type="journal article" date="2019" name="Int. J. Syst. Evol. Microbiol.">
        <title>The Global Catalogue of Microorganisms (GCM) 10K type strain sequencing project: providing services to taxonomists for standard genome sequencing and annotation.</title>
        <authorList>
            <consortium name="The Broad Institute Genomics Platform"/>
            <consortium name="The Broad Institute Genome Sequencing Center for Infectious Disease"/>
            <person name="Wu L."/>
            <person name="Ma J."/>
        </authorList>
    </citation>
    <scope>NUCLEOTIDE SEQUENCE [LARGE SCALE GENOMIC DNA]</scope>
    <source>
        <strain evidence="5">KCTC 52094</strain>
    </source>
</reference>
<name>A0ABV7G5E3_9PROT</name>
<proteinExistence type="inferred from homology"/>
<dbReference type="Pfam" id="PF01474">
    <property type="entry name" value="DAHP_synth_2"/>
    <property type="match status" value="1"/>
</dbReference>
<keyword evidence="2 3" id="KW-0808">Transferase</keyword>
<dbReference type="PANTHER" id="PTHR21337:SF0">
    <property type="entry name" value="PHOSPHO-2-DEHYDRO-3-DEOXYHEPTONATE ALDOLASE"/>
    <property type="match status" value="1"/>
</dbReference>
<protein>
    <recommendedName>
        <fullName evidence="3">Phospho-2-dehydro-3-deoxyheptonate aldolase</fullName>
        <ecNumber evidence="3">2.5.1.54</ecNumber>
    </recommendedName>
</protein>
<dbReference type="EC" id="2.5.1.54" evidence="3"/>
<comment type="catalytic activity">
    <reaction evidence="3">
        <text>D-erythrose 4-phosphate + phosphoenolpyruvate + H2O = 7-phospho-2-dehydro-3-deoxy-D-arabino-heptonate + phosphate</text>
        <dbReference type="Rhea" id="RHEA:14717"/>
        <dbReference type="ChEBI" id="CHEBI:15377"/>
        <dbReference type="ChEBI" id="CHEBI:16897"/>
        <dbReference type="ChEBI" id="CHEBI:43474"/>
        <dbReference type="ChEBI" id="CHEBI:58394"/>
        <dbReference type="ChEBI" id="CHEBI:58702"/>
        <dbReference type="EC" id="2.5.1.54"/>
    </reaction>
</comment>
<dbReference type="NCBIfam" id="TIGR01358">
    <property type="entry name" value="DAHP_synth_II"/>
    <property type="match status" value="1"/>
</dbReference>
<dbReference type="Proteomes" id="UP001595593">
    <property type="component" value="Unassembled WGS sequence"/>
</dbReference>
<dbReference type="RefSeq" id="WP_379596908.1">
    <property type="nucleotide sequence ID" value="NZ_JBHRTN010000010.1"/>
</dbReference>
<dbReference type="Gene3D" id="3.20.20.70">
    <property type="entry name" value="Aldolase class I"/>
    <property type="match status" value="1"/>
</dbReference>
<evidence type="ECO:0000256" key="2">
    <source>
        <dbReference type="ARBA" id="ARBA00022679"/>
    </source>
</evidence>
<comment type="caution">
    <text evidence="4">The sequence shown here is derived from an EMBL/GenBank/DDBJ whole genome shotgun (WGS) entry which is preliminary data.</text>
</comment>
<dbReference type="EMBL" id="JBHRTN010000010">
    <property type="protein sequence ID" value="MFC3125906.1"/>
    <property type="molecule type" value="Genomic_DNA"/>
</dbReference>
<dbReference type="GO" id="GO:0003849">
    <property type="term" value="F:3-deoxy-7-phosphoheptulonate synthase activity"/>
    <property type="evidence" value="ECO:0007669"/>
    <property type="project" value="UniProtKB-EC"/>
</dbReference>
<evidence type="ECO:0000256" key="1">
    <source>
        <dbReference type="ARBA" id="ARBA00008911"/>
    </source>
</evidence>